<organism evidence="1">
    <name type="scientific">termite gut metagenome</name>
    <dbReference type="NCBI Taxonomy" id="433724"/>
    <lineage>
        <taxon>unclassified sequences</taxon>
        <taxon>metagenomes</taxon>
        <taxon>organismal metagenomes</taxon>
    </lineage>
</organism>
<proteinExistence type="predicted"/>
<dbReference type="EMBL" id="SNRY01003840">
    <property type="protein sequence ID" value="KAA6319568.1"/>
    <property type="molecule type" value="Genomic_DNA"/>
</dbReference>
<gene>
    <name evidence="1" type="ORF">EZS27_030559</name>
</gene>
<dbReference type="AlphaFoldDB" id="A0A5J4QF44"/>
<name>A0A5J4QF44_9ZZZZ</name>
<reference evidence="1" key="1">
    <citation type="submission" date="2019-03" db="EMBL/GenBank/DDBJ databases">
        <title>Single cell metagenomics reveals metabolic interactions within the superorganism composed of flagellate Streblomastix strix and complex community of Bacteroidetes bacteria on its surface.</title>
        <authorList>
            <person name="Treitli S.C."/>
            <person name="Kolisko M."/>
            <person name="Husnik F."/>
            <person name="Keeling P."/>
            <person name="Hampl V."/>
        </authorList>
    </citation>
    <scope>NUCLEOTIDE SEQUENCE</scope>
    <source>
        <strain evidence="1">STM</strain>
    </source>
</reference>
<sequence>MAQGEWKPNKLTLVDEATGEVMKEQPLYVFKPENIGAQMSIDD</sequence>
<evidence type="ECO:0000313" key="1">
    <source>
        <dbReference type="EMBL" id="KAA6319568.1"/>
    </source>
</evidence>
<accession>A0A5J4QF44</accession>
<comment type="caution">
    <text evidence="1">The sequence shown here is derived from an EMBL/GenBank/DDBJ whole genome shotgun (WGS) entry which is preliminary data.</text>
</comment>
<protein>
    <submittedName>
        <fullName evidence="1">Uncharacterized protein</fullName>
    </submittedName>
</protein>
<feature type="non-terminal residue" evidence="1">
    <location>
        <position position="43"/>
    </location>
</feature>